<name>A0A8J2LR59_9HEXA</name>
<comment type="caution">
    <text evidence="1">The sequence shown here is derived from an EMBL/GenBank/DDBJ whole genome shotgun (WGS) entry which is preliminary data.</text>
</comment>
<keyword evidence="2" id="KW-1185">Reference proteome</keyword>
<dbReference type="EMBL" id="CAJVCH010570535">
    <property type="protein sequence ID" value="CAG7835117.1"/>
    <property type="molecule type" value="Genomic_DNA"/>
</dbReference>
<proteinExistence type="predicted"/>
<dbReference type="Proteomes" id="UP000708208">
    <property type="component" value="Unassembled WGS sequence"/>
</dbReference>
<evidence type="ECO:0000313" key="2">
    <source>
        <dbReference type="Proteomes" id="UP000708208"/>
    </source>
</evidence>
<protein>
    <submittedName>
        <fullName evidence="1">Uncharacterized protein</fullName>
    </submittedName>
</protein>
<gene>
    <name evidence="1" type="ORF">AFUS01_LOCUS44537</name>
</gene>
<reference evidence="1" key="1">
    <citation type="submission" date="2021-06" db="EMBL/GenBank/DDBJ databases">
        <authorList>
            <person name="Hodson N. C."/>
            <person name="Mongue J. A."/>
            <person name="Jaron S. K."/>
        </authorList>
    </citation>
    <scope>NUCLEOTIDE SEQUENCE</scope>
</reference>
<evidence type="ECO:0000313" key="1">
    <source>
        <dbReference type="EMBL" id="CAG7835117.1"/>
    </source>
</evidence>
<organism evidence="1 2">
    <name type="scientific">Allacma fusca</name>
    <dbReference type="NCBI Taxonomy" id="39272"/>
    <lineage>
        <taxon>Eukaryota</taxon>
        <taxon>Metazoa</taxon>
        <taxon>Ecdysozoa</taxon>
        <taxon>Arthropoda</taxon>
        <taxon>Hexapoda</taxon>
        <taxon>Collembola</taxon>
        <taxon>Symphypleona</taxon>
        <taxon>Sminthuridae</taxon>
        <taxon>Allacma</taxon>
    </lineage>
</organism>
<sequence length="69" mass="7685">MDCCKQNSAQVVSISEGDVLSVASSTGLAREATMIAKMMVNKLPEMEPTPVESFWQDSPVVMIYFRRWG</sequence>
<dbReference type="AlphaFoldDB" id="A0A8J2LR59"/>
<accession>A0A8J2LR59</accession>